<evidence type="ECO:0000313" key="2">
    <source>
        <dbReference type="EMBL" id="SVC97801.1"/>
    </source>
</evidence>
<feature type="domain" description="Glycosyltransferase 2-like" evidence="1">
    <location>
        <begin position="11"/>
        <end position="172"/>
    </location>
</feature>
<gene>
    <name evidence="2" type="ORF">METZ01_LOCUS350655</name>
</gene>
<dbReference type="SUPFAM" id="SSF53448">
    <property type="entry name" value="Nucleotide-diphospho-sugar transferases"/>
    <property type="match status" value="1"/>
</dbReference>
<protein>
    <recommendedName>
        <fullName evidence="1">Glycosyltransferase 2-like domain-containing protein</fullName>
    </recommendedName>
</protein>
<name>A0A382RMF5_9ZZZZ</name>
<evidence type="ECO:0000259" key="1">
    <source>
        <dbReference type="Pfam" id="PF00535"/>
    </source>
</evidence>
<dbReference type="CDD" id="cd00761">
    <property type="entry name" value="Glyco_tranf_GTA_type"/>
    <property type="match status" value="1"/>
</dbReference>
<feature type="non-terminal residue" evidence="2">
    <location>
        <position position="282"/>
    </location>
</feature>
<dbReference type="Pfam" id="PF00535">
    <property type="entry name" value="Glycos_transf_2"/>
    <property type="match status" value="1"/>
</dbReference>
<dbReference type="PANTHER" id="PTHR22916:SF56">
    <property type="entry name" value="GLYCOSYL TRANSFERASE"/>
    <property type="match status" value="1"/>
</dbReference>
<accession>A0A382RMF5</accession>
<dbReference type="AlphaFoldDB" id="A0A382RMF5"/>
<dbReference type="PANTHER" id="PTHR22916">
    <property type="entry name" value="GLYCOSYLTRANSFERASE"/>
    <property type="match status" value="1"/>
</dbReference>
<dbReference type="InterPro" id="IPR029044">
    <property type="entry name" value="Nucleotide-diphossugar_trans"/>
</dbReference>
<sequence>MNSNNQPPKVTIGMPVYNGEKFLCNALDCLLAQSYTNLELIISDDASTDSTSKICTEYAAKDSRIKYIRHTKNLGIESEAGFTPLPNFNFVLNQASSPYFMWAGVDDKWEPEFIEKNVNVLEANTNFVASTSKMSWQGNIVSRKHSSHHKRTKFKNLLKFRKTYDVFDNYEHVFPVSGSYEEKVVPYLRHNTGSAIFALYRTDKLQKCIVQKPFAGWDLVIVLKALRFGDINVLDEKLMERYAAGAGSKPILIDIKADHGGLLRSLFLYMPLTIWCLKNLGS</sequence>
<proteinExistence type="predicted"/>
<organism evidence="2">
    <name type="scientific">marine metagenome</name>
    <dbReference type="NCBI Taxonomy" id="408172"/>
    <lineage>
        <taxon>unclassified sequences</taxon>
        <taxon>metagenomes</taxon>
        <taxon>ecological metagenomes</taxon>
    </lineage>
</organism>
<dbReference type="InterPro" id="IPR001173">
    <property type="entry name" value="Glyco_trans_2-like"/>
</dbReference>
<reference evidence="2" key="1">
    <citation type="submission" date="2018-05" db="EMBL/GenBank/DDBJ databases">
        <authorList>
            <person name="Lanie J.A."/>
            <person name="Ng W.-L."/>
            <person name="Kazmierczak K.M."/>
            <person name="Andrzejewski T.M."/>
            <person name="Davidsen T.M."/>
            <person name="Wayne K.J."/>
            <person name="Tettelin H."/>
            <person name="Glass J.I."/>
            <person name="Rusch D."/>
            <person name="Podicherti R."/>
            <person name="Tsui H.-C.T."/>
            <person name="Winkler M.E."/>
        </authorList>
    </citation>
    <scope>NUCLEOTIDE SEQUENCE</scope>
</reference>
<dbReference type="Gene3D" id="3.90.550.10">
    <property type="entry name" value="Spore Coat Polysaccharide Biosynthesis Protein SpsA, Chain A"/>
    <property type="match status" value="1"/>
</dbReference>
<dbReference type="EMBL" id="UINC01122162">
    <property type="protein sequence ID" value="SVC97801.1"/>
    <property type="molecule type" value="Genomic_DNA"/>
</dbReference>